<evidence type="ECO:0000313" key="2">
    <source>
        <dbReference type="Proteomes" id="UP000070376"/>
    </source>
</evidence>
<proteinExistence type="predicted"/>
<dbReference type="EMBL" id="LRPN01000095">
    <property type="protein sequence ID" value="KWZ80242.1"/>
    <property type="molecule type" value="Genomic_DNA"/>
</dbReference>
<comment type="caution">
    <text evidence="1">The sequence shown here is derived from an EMBL/GenBank/DDBJ whole genome shotgun (WGS) entry which is preliminary data.</text>
</comment>
<accession>A0A133KL59</accession>
<protein>
    <submittedName>
        <fullName evidence="1">Uncharacterized protein</fullName>
    </submittedName>
</protein>
<dbReference type="PATRIC" id="fig|1398.22.peg.2357"/>
<name>A0A133KL59_HEYCO</name>
<dbReference type="Proteomes" id="UP000070376">
    <property type="component" value="Unassembled WGS sequence"/>
</dbReference>
<gene>
    <name evidence="1" type="ORF">HMPREF3213_02352</name>
</gene>
<evidence type="ECO:0000313" key="1">
    <source>
        <dbReference type="EMBL" id="KWZ80242.1"/>
    </source>
</evidence>
<reference evidence="2" key="1">
    <citation type="submission" date="2016-01" db="EMBL/GenBank/DDBJ databases">
        <authorList>
            <person name="Mitreva M."/>
            <person name="Pepin K.H."/>
            <person name="Mihindukulasuriya K.A."/>
            <person name="Fulton R."/>
            <person name="Fronick C."/>
            <person name="O'Laughlin M."/>
            <person name="Miner T."/>
            <person name="Herter B."/>
            <person name="Rosa B.A."/>
            <person name="Cordes M."/>
            <person name="Tomlinson C."/>
            <person name="Wollam A."/>
            <person name="Palsikar V.B."/>
            <person name="Mardis E.R."/>
            <person name="Wilson R.K."/>
        </authorList>
    </citation>
    <scope>NUCLEOTIDE SEQUENCE [LARGE SCALE GENOMIC DNA]</scope>
    <source>
        <strain evidence="2">GED7749B</strain>
    </source>
</reference>
<organism evidence="1 2">
    <name type="scientific">Heyndrickxia coagulans</name>
    <name type="common">Weizmannia coagulans</name>
    <dbReference type="NCBI Taxonomy" id="1398"/>
    <lineage>
        <taxon>Bacteria</taxon>
        <taxon>Bacillati</taxon>
        <taxon>Bacillota</taxon>
        <taxon>Bacilli</taxon>
        <taxon>Bacillales</taxon>
        <taxon>Bacillaceae</taxon>
        <taxon>Heyndrickxia</taxon>
    </lineage>
</organism>
<sequence length="64" mass="7626">MVIQMVYFKAKGKIKIKLKSKQVSYNMSLVIEEFKKSKSNSVLIRFTYKSVYTKCFCKKIMNQF</sequence>
<dbReference type="AlphaFoldDB" id="A0A133KL59"/>